<dbReference type="KEGG" id="sth:STH1844"/>
<dbReference type="PROSITE" id="PS00723">
    <property type="entry name" value="POLYPRENYL_SYNTHASE_1"/>
    <property type="match status" value="1"/>
</dbReference>
<dbReference type="PANTHER" id="PTHR43281:SF1">
    <property type="entry name" value="FARNESYL DIPHOSPHATE SYNTHASE"/>
    <property type="match status" value="1"/>
</dbReference>
<dbReference type="EMBL" id="AP006840">
    <property type="protein sequence ID" value="BAD40829.1"/>
    <property type="molecule type" value="Genomic_DNA"/>
</dbReference>
<comment type="cofactor">
    <cofactor evidence="1">
        <name>Mg(2+)</name>
        <dbReference type="ChEBI" id="CHEBI:18420"/>
    </cofactor>
</comment>
<keyword evidence="6" id="KW-0479">Metal-binding</keyword>
<evidence type="ECO:0000256" key="3">
    <source>
        <dbReference type="ARBA" id="ARBA00012439"/>
    </source>
</evidence>
<sequence>MRGEFQQYMAARRQQVEAALDRYTAGLDAPSRLVEAMRYSLLAGGKRLRPILTIAASELFGLEAADVMPGACALEMIHTYSLIHDDLPCMDDDDLRRGRPTCHKVYGEAMAVLAGDALLTQAFALMAEQAAVPRVGPARAVRAAAELAHAAGAEGMVGGQVEDLAWEGRQADEPQLRRIHSLKTGALFRAAVRMGGILAGAGEEDLDRLGRYATHFGLAFQIWDDVLDVTGDAALTGKGVGRDARLDKSTYVTLHGVEGARERAYQAVRLALEELEPFGGAGWVLRALAESVVDRVA</sequence>
<keyword evidence="8" id="KW-0414">Isoprene biosynthesis</keyword>
<dbReference type="GO" id="GO:0016114">
    <property type="term" value="P:terpenoid biosynthetic process"/>
    <property type="evidence" value="ECO:0007669"/>
    <property type="project" value="UniProtKB-ARBA"/>
</dbReference>
<dbReference type="EC" id="2.5.1.10" evidence="3"/>
<dbReference type="InterPro" id="IPR000092">
    <property type="entry name" value="Polyprenyl_synt"/>
</dbReference>
<evidence type="ECO:0000256" key="7">
    <source>
        <dbReference type="ARBA" id="ARBA00022842"/>
    </source>
</evidence>
<dbReference type="GO" id="GO:0005737">
    <property type="term" value="C:cytoplasm"/>
    <property type="evidence" value="ECO:0007669"/>
    <property type="project" value="UniProtKB-ARBA"/>
</dbReference>
<dbReference type="SFLD" id="SFLDG01017">
    <property type="entry name" value="Polyprenyl_Transferase_Like"/>
    <property type="match status" value="1"/>
</dbReference>
<dbReference type="eggNOG" id="COG0142">
    <property type="taxonomic scope" value="Bacteria"/>
</dbReference>
<dbReference type="CDD" id="cd00685">
    <property type="entry name" value="Trans_IPPS_HT"/>
    <property type="match status" value="1"/>
</dbReference>
<accession>Q67NB4</accession>
<evidence type="ECO:0000256" key="6">
    <source>
        <dbReference type="ARBA" id="ARBA00022723"/>
    </source>
</evidence>
<keyword evidence="14" id="KW-1185">Reference proteome</keyword>
<dbReference type="RefSeq" id="WP_011195972.1">
    <property type="nucleotide sequence ID" value="NC_006177.1"/>
</dbReference>
<dbReference type="SFLD" id="SFLDS00005">
    <property type="entry name" value="Isoprenoid_Synthase_Type_I"/>
    <property type="match status" value="1"/>
</dbReference>
<dbReference type="NCBIfam" id="NF045485">
    <property type="entry name" value="FPPsyn"/>
    <property type="match status" value="1"/>
</dbReference>
<dbReference type="STRING" id="292459.STH1844"/>
<dbReference type="InterPro" id="IPR053378">
    <property type="entry name" value="Prenyl_diphosphate_synthase"/>
</dbReference>
<evidence type="ECO:0000256" key="11">
    <source>
        <dbReference type="ARBA" id="ARBA00049399"/>
    </source>
</evidence>
<dbReference type="AlphaFoldDB" id="Q67NB4"/>
<evidence type="ECO:0000256" key="5">
    <source>
        <dbReference type="ARBA" id="ARBA00022679"/>
    </source>
</evidence>
<evidence type="ECO:0000256" key="4">
    <source>
        <dbReference type="ARBA" id="ARBA00015100"/>
    </source>
</evidence>
<gene>
    <name evidence="13" type="ordered locus">STH1844</name>
</gene>
<keyword evidence="7" id="KW-0460">Magnesium</keyword>
<evidence type="ECO:0000313" key="14">
    <source>
        <dbReference type="Proteomes" id="UP000000417"/>
    </source>
</evidence>
<evidence type="ECO:0000256" key="12">
    <source>
        <dbReference type="RuleBase" id="RU004466"/>
    </source>
</evidence>
<evidence type="ECO:0000256" key="10">
    <source>
        <dbReference type="ARBA" id="ARBA00032873"/>
    </source>
</evidence>
<dbReference type="Pfam" id="PF00348">
    <property type="entry name" value="polyprenyl_synt"/>
    <property type="match status" value="1"/>
</dbReference>
<name>Q67NB4_SYMTH</name>
<dbReference type="InterPro" id="IPR033749">
    <property type="entry name" value="Polyprenyl_synt_CS"/>
</dbReference>
<evidence type="ECO:0000256" key="1">
    <source>
        <dbReference type="ARBA" id="ARBA00001946"/>
    </source>
</evidence>
<reference evidence="13 14" key="1">
    <citation type="journal article" date="2004" name="Nucleic Acids Res.">
        <title>Genome sequence of Symbiobacterium thermophilum, an uncultivable bacterium that depends on microbial commensalism.</title>
        <authorList>
            <person name="Ueda K."/>
            <person name="Yamashita A."/>
            <person name="Ishikawa J."/>
            <person name="Shimada M."/>
            <person name="Watsuji T."/>
            <person name="Morimura K."/>
            <person name="Ikeda H."/>
            <person name="Hattori M."/>
            <person name="Beppu T."/>
        </authorList>
    </citation>
    <scope>NUCLEOTIDE SEQUENCE [LARGE SCALE GENOMIC DNA]</scope>
    <source>
        <strain evidence="14">T / IAM 14863</strain>
    </source>
</reference>
<dbReference type="Gene3D" id="1.10.600.10">
    <property type="entry name" value="Farnesyl Diphosphate Synthase"/>
    <property type="match status" value="1"/>
</dbReference>
<comment type="catalytic activity">
    <reaction evidence="11">
        <text>isopentenyl diphosphate + (2E)-geranyl diphosphate = (2E,6E)-farnesyl diphosphate + diphosphate</text>
        <dbReference type="Rhea" id="RHEA:19361"/>
        <dbReference type="ChEBI" id="CHEBI:33019"/>
        <dbReference type="ChEBI" id="CHEBI:58057"/>
        <dbReference type="ChEBI" id="CHEBI:128769"/>
        <dbReference type="ChEBI" id="CHEBI:175763"/>
        <dbReference type="EC" id="2.5.1.10"/>
    </reaction>
</comment>
<dbReference type="GO" id="GO:0046872">
    <property type="term" value="F:metal ion binding"/>
    <property type="evidence" value="ECO:0007669"/>
    <property type="project" value="UniProtKB-KW"/>
</dbReference>
<proteinExistence type="inferred from homology"/>
<evidence type="ECO:0000256" key="9">
    <source>
        <dbReference type="ARBA" id="ARBA00032380"/>
    </source>
</evidence>
<dbReference type="InterPro" id="IPR008949">
    <property type="entry name" value="Isoprenoid_synthase_dom_sf"/>
</dbReference>
<evidence type="ECO:0000256" key="8">
    <source>
        <dbReference type="ARBA" id="ARBA00023229"/>
    </source>
</evidence>
<keyword evidence="5 12" id="KW-0808">Transferase</keyword>
<dbReference type="PROSITE" id="PS00444">
    <property type="entry name" value="POLYPRENYL_SYNTHASE_2"/>
    <property type="match status" value="1"/>
</dbReference>
<dbReference type="PANTHER" id="PTHR43281">
    <property type="entry name" value="FARNESYL DIPHOSPHATE SYNTHASE"/>
    <property type="match status" value="1"/>
</dbReference>
<dbReference type="FunFam" id="1.10.600.10:FF:000001">
    <property type="entry name" value="Geranylgeranyl diphosphate synthase"/>
    <property type="match status" value="1"/>
</dbReference>
<organism evidence="13 14">
    <name type="scientific">Symbiobacterium thermophilum (strain DSM 24528 / JCM 14929 / IAM 14863 / T)</name>
    <dbReference type="NCBI Taxonomy" id="292459"/>
    <lineage>
        <taxon>Bacteria</taxon>
        <taxon>Bacillati</taxon>
        <taxon>Bacillota</taxon>
        <taxon>Clostridia</taxon>
        <taxon>Eubacteriales</taxon>
        <taxon>Symbiobacteriaceae</taxon>
        <taxon>Symbiobacterium</taxon>
    </lineage>
</organism>
<evidence type="ECO:0000313" key="13">
    <source>
        <dbReference type="EMBL" id="BAD40829.1"/>
    </source>
</evidence>
<comment type="similarity">
    <text evidence="2 12">Belongs to the FPP/GGPP synthase family.</text>
</comment>
<dbReference type="SUPFAM" id="SSF48576">
    <property type="entry name" value="Terpenoid synthases"/>
    <property type="match status" value="1"/>
</dbReference>
<dbReference type="Proteomes" id="UP000000417">
    <property type="component" value="Chromosome"/>
</dbReference>
<protein>
    <recommendedName>
        <fullName evidence="4">Farnesyl diphosphate synthase</fullName>
        <ecNumber evidence="3">2.5.1.10</ecNumber>
    </recommendedName>
    <alternativeName>
        <fullName evidence="10">(2E,6E)-farnesyl diphosphate synthase</fullName>
    </alternativeName>
    <alternativeName>
        <fullName evidence="9">Geranyltranstransferase</fullName>
    </alternativeName>
</protein>
<evidence type="ECO:0000256" key="2">
    <source>
        <dbReference type="ARBA" id="ARBA00006706"/>
    </source>
</evidence>
<dbReference type="GO" id="GO:0004337">
    <property type="term" value="F:(2E,6E)-farnesyl diphosphate synthase activity"/>
    <property type="evidence" value="ECO:0007669"/>
    <property type="project" value="UniProtKB-EC"/>
</dbReference>
<dbReference type="HOGENOM" id="CLU_014015_0_0_9"/>